<dbReference type="InterPro" id="IPR011765">
    <property type="entry name" value="Pept_M16_N"/>
</dbReference>
<dbReference type="Gene3D" id="3.30.830.10">
    <property type="entry name" value="Metalloenzyme, LuxS/M16 peptidase-like"/>
    <property type="match status" value="4"/>
</dbReference>
<evidence type="ECO:0000256" key="11">
    <source>
        <dbReference type="ARBA" id="ARBA00029597"/>
    </source>
</evidence>
<keyword evidence="7" id="KW-0479">Metal-binding</keyword>
<gene>
    <name evidence="20" type="ORF">FV139_16315</name>
</gene>
<keyword evidence="8" id="KW-0378">Hydrolase</keyword>
<evidence type="ECO:0000256" key="15">
    <source>
        <dbReference type="SAM" id="SignalP"/>
    </source>
</evidence>
<dbReference type="InterPro" id="IPR054734">
    <property type="entry name" value="PqqF-like_C_4"/>
</dbReference>
<evidence type="ECO:0000259" key="18">
    <source>
        <dbReference type="Pfam" id="PF16187"/>
    </source>
</evidence>
<protein>
    <recommendedName>
        <fullName evidence="5">Protease 3</fullName>
        <ecNumber evidence="4">3.4.24.55</ecNumber>
    </recommendedName>
    <alternativeName>
        <fullName evidence="13">Pitrilysin</fullName>
    </alternativeName>
    <alternativeName>
        <fullName evidence="12">Protease III</fullName>
    </alternativeName>
    <alternativeName>
        <fullName evidence="11">Protease pi</fullName>
    </alternativeName>
</protein>
<evidence type="ECO:0000256" key="9">
    <source>
        <dbReference type="ARBA" id="ARBA00022833"/>
    </source>
</evidence>
<evidence type="ECO:0000259" key="17">
    <source>
        <dbReference type="Pfam" id="PF05193"/>
    </source>
</evidence>
<dbReference type="Pfam" id="PF05193">
    <property type="entry name" value="Peptidase_M16_C"/>
    <property type="match status" value="1"/>
</dbReference>
<sequence>MRGFQPLLLVVLSLLFVGCASAPPREVTPAQSPNDEHAYRLLTLENDLQVLLVSDPDTPKAAAALDVMVGSGDNPEGRGGLAHFLEHMLFLGTDKYPDPAEYEEFVTEHGGSRNAYTSFEHTNYFFDINADYLPEALDRFAQFFIAPRFDAEYVDREKNAVQAEYQMGLKSDSRRGLDVLQEVMNPEHPFSQFAVGSLESLADRPDSSIRDELLSFYETHYSANAMRLVVMGRESLDELEALVTPMFNQVPNRRYQAADIDAPLFAAGALPLLVEVEPQATLRQLDVSFPVADYRDDYRAQPLSYLGNLVGHEGAGSLLSQLKAEGLAESLSAGSGLAWRGGALFSVNVSLTEKGVTEYQRVLQLLFAYLDMLREEGPQQWLYEEQAQLSALRFRFKEAPEPINYVSGLASGMHYFAPEDVLQGPYLMTDYEPQLLSGLLAGLKPDNAVITLTDAGVNTDRRSAHYEVPFATAHADSAARSSWHSPDSEPELHLPAANEFIAEDVSLVDLEEPVSDVPERIRQEDRQTLWFVQDEEFRLPKGATYVNFRSPLVGQTAEQTATAVLYTALLKDVVNEFTYPALLAGLNFDLYKHAQGISLRVSGYNDKQPVLFDRLLQTVRKPEFDAARFANIRADMIRGLQNSVAKRPSSQVIDDLREALLYGEWGEQDLIAALDGLSLEDVERYAADFWQSATAETLMYGNYSRGDTDIVAAELGDLLVSGEAPTLAPLQVLKLEEGERLQLAADVPHDDSVIAWYLQGEGESWSDRAATALTGQIIKSGFFQQLRTEQQLGYVVAAIPWPQLDVPGLVLLIQSPNASAPEVAAAIDRFMAAVPDSIDEAQFERHKGALVHEITKPDKNLWERAEFFWQSIAKKQYGFDGRSELAGAVGGITLADWRDYYQRVFRSQPRSLQAVAPGQWGELPPDAGQTFHSPREVKTGHATYVIE</sequence>
<dbReference type="FunFam" id="3.30.830.10:FF:000005">
    <property type="entry name" value="nardilysin isoform X1"/>
    <property type="match status" value="1"/>
</dbReference>
<keyword evidence="6" id="KW-0645">Protease</keyword>
<dbReference type="PANTHER" id="PTHR43690">
    <property type="entry name" value="NARDILYSIN"/>
    <property type="match status" value="1"/>
</dbReference>
<dbReference type="Pfam" id="PF16187">
    <property type="entry name" value="Peptidase_M16_M"/>
    <property type="match status" value="1"/>
</dbReference>
<evidence type="ECO:0000256" key="4">
    <source>
        <dbReference type="ARBA" id="ARBA00012449"/>
    </source>
</evidence>
<dbReference type="InterPro" id="IPR001431">
    <property type="entry name" value="Pept_M16_Zn_BS"/>
</dbReference>
<evidence type="ECO:0000256" key="5">
    <source>
        <dbReference type="ARBA" id="ARBA00017565"/>
    </source>
</evidence>
<evidence type="ECO:0000256" key="10">
    <source>
        <dbReference type="ARBA" id="ARBA00023049"/>
    </source>
</evidence>
<keyword evidence="21" id="KW-1185">Reference proteome</keyword>
<dbReference type="EC" id="3.4.24.55" evidence="4"/>
<feature type="domain" description="Peptidase M16 C-terminal" evidence="17">
    <location>
        <begin position="210"/>
        <end position="386"/>
    </location>
</feature>
<dbReference type="FunFam" id="3.30.830.10:FF:000012">
    <property type="entry name" value="Protease 3"/>
    <property type="match status" value="1"/>
</dbReference>
<keyword evidence="9" id="KW-0862">Zinc</keyword>
<feature type="domain" description="Peptidase M16 middle/third" evidence="18">
    <location>
        <begin position="394"/>
        <end position="673"/>
    </location>
</feature>
<dbReference type="GO" id="GO:0005737">
    <property type="term" value="C:cytoplasm"/>
    <property type="evidence" value="ECO:0007669"/>
    <property type="project" value="UniProtKB-ARBA"/>
</dbReference>
<evidence type="ECO:0000259" key="16">
    <source>
        <dbReference type="Pfam" id="PF00675"/>
    </source>
</evidence>
<evidence type="ECO:0000256" key="3">
    <source>
        <dbReference type="ARBA" id="ARBA00007261"/>
    </source>
</evidence>
<dbReference type="SUPFAM" id="SSF63411">
    <property type="entry name" value="LuxS/MPP-like metallohydrolase"/>
    <property type="match status" value="4"/>
</dbReference>
<evidence type="ECO:0000256" key="13">
    <source>
        <dbReference type="ARBA" id="ARBA00033450"/>
    </source>
</evidence>
<dbReference type="InterPro" id="IPR011249">
    <property type="entry name" value="Metalloenz_LuxS/M16"/>
</dbReference>
<dbReference type="GO" id="GO:0004222">
    <property type="term" value="F:metalloendopeptidase activity"/>
    <property type="evidence" value="ECO:0007669"/>
    <property type="project" value="UniProtKB-EC"/>
</dbReference>
<dbReference type="AlphaFoldDB" id="A0A5C8ZVB2"/>
<accession>A0A5C8ZVB2</accession>
<comment type="similarity">
    <text evidence="3 14">Belongs to the peptidase M16 family.</text>
</comment>
<feature type="chain" id="PRO_5022861470" description="Protease 3" evidence="15">
    <location>
        <begin position="23"/>
        <end position="947"/>
    </location>
</feature>
<name>A0A5C8ZVB2_9GAMM</name>
<evidence type="ECO:0000313" key="20">
    <source>
        <dbReference type="EMBL" id="TXS91407.1"/>
    </source>
</evidence>
<dbReference type="GO" id="GO:0046872">
    <property type="term" value="F:metal ion binding"/>
    <property type="evidence" value="ECO:0007669"/>
    <property type="project" value="UniProtKB-KW"/>
</dbReference>
<dbReference type="EMBL" id="VRZA01000006">
    <property type="protein sequence ID" value="TXS91407.1"/>
    <property type="molecule type" value="Genomic_DNA"/>
</dbReference>
<proteinExistence type="inferred from homology"/>
<feature type="domain" description="Coenzyme PQQ synthesis protein F-like C-terminal lobe" evidence="19">
    <location>
        <begin position="773"/>
        <end position="869"/>
    </location>
</feature>
<keyword evidence="15" id="KW-0732">Signal</keyword>
<dbReference type="PANTHER" id="PTHR43690:SF18">
    <property type="entry name" value="INSULIN-DEGRADING ENZYME-RELATED"/>
    <property type="match status" value="1"/>
</dbReference>
<evidence type="ECO:0000256" key="6">
    <source>
        <dbReference type="ARBA" id="ARBA00022670"/>
    </source>
</evidence>
<dbReference type="InterPro" id="IPR050626">
    <property type="entry name" value="Peptidase_M16"/>
</dbReference>
<dbReference type="Pfam" id="PF00675">
    <property type="entry name" value="Peptidase_M16"/>
    <property type="match status" value="1"/>
</dbReference>
<organism evidence="20 21">
    <name type="scientific">Parahaliea maris</name>
    <dbReference type="NCBI Taxonomy" id="2716870"/>
    <lineage>
        <taxon>Bacteria</taxon>
        <taxon>Pseudomonadati</taxon>
        <taxon>Pseudomonadota</taxon>
        <taxon>Gammaproteobacteria</taxon>
        <taxon>Cellvibrionales</taxon>
        <taxon>Halieaceae</taxon>
        <taxon>Parahaliea</taxon>
    </lineage>
</organism>
<comment type="cofactor">
    <cofactor evidence="1">
        <name>Zn(2+)</name>
        <dbReference type="ChEBI" id="CHEBI:29105"/>
    </cofactor>
</comment>
<dbReference type="GO" id="GO:0006508">
    <property type="term" value="P:proteolysis"/>
    <property type="evidence" value="ECO:0007669"/>
    <property type="project" value="UniProtKB-KW"/>
</dbReference>
<dbReference type="InterPro" id="IPR007863">
    <property type="entry name" value="Peptidase_M16_C"/>
</dbReference>
<feature type="domain" description="Peptidase M16 N-terminal" evidence="16">
    <location>
        <begin position="50"/>
        <end position="171"/>
    </location>
</feature>
<evidence type="ECO:0000256" key="8">
    <source>
        <dbReference type="ARBA" id="ARBA00022801"/>
    </source>
</evidence>
<dbReference type="Pfam" id="PF22456">
    <property type="entry name" value="PqqF-like_C_4"/>
    <property type="match status" value="1"/>
</dbReference>
<evidence type="ECO:0000256" key="7">
    <source>
        <dbReference type="ARBA" id="ARBA00022723"/>
    </source>
</evidence>
<dbReference type="InterPro" id="IPR032632">
    <property type="entry name" value="Peptidase_M16_M"/>
</dbReference>
<evidence type="ECO:0000256" key="14">
    <source>
        <dbReference type="RuleBase" id="RU004447"/>
    </source>
</evidence>
<dbReference type="Proteomes" id="UP000321039">
    <property type="component" value="Unassembled WGS sequence"/>
</dbReference>
<evidence type="ECO:0000256" key="1">
    <source>
        <dbReference type="ARBA" id="ARBA00001947"/>
    </source>
</evidence>
<evidence type="ECO:0000256" key="12">
    <source>
        <dbReference type="ARBA" id="ARBA00031184"/>
    </source>
</evidence>
<comment type="function">
    <text evidence="2">Endopeptidase that degrades small peptides of less than 7 kDa, such as glucagon and insulin.</text>
</comment>
<reference evidence="20 21" key="1">
    <citation type="submission" date="2019-08" db="EMBL/GenBank/DDBJ databases">
        <title>Parahaliea maris sp. nov., isolated from the surface seawater.</title>
        <authorList>
            <person name="Liu Y."/>
        </authorList>
    </citation>
    <scope>NUCLEOTIDE SEQUENCE [LARGE SCALE GENOMIC DNA]</scope>
    <source>
        <strain evidence="20 21">HSLHS9</strain>
    </source>
</reference>
<dbReference type="PROSITE" id="PS51257">
    <property type="entry name" value="PROKAR_LIPOPROTEIN"/>
    <property type="match status" value="1"/>
</dbReference>
<dbReference type="PROSITE" id="PS00143">
    <property type="entry name" value="INSULINASE"/>
    <property type="match status" value="1"/>
</dbReference>
<evidence type="ECO:0000313" key="21">
    <source>
        <dbReference type="Proteomes" id="UP000321039"/>
    </source>
</evidence>
<evidence type="ECO:0000256" key="2">
    <source>
        <dbReference type="ARBA" id="ARBA00002184"/>
    </source>
</evidence>
<evidence type="ECO:0000259" key="19">
    <source>
        <dbReference type="Pfam" id="PF22456"/>
    </source>
</evidence>
<feature type="signal peptide" evidence="15">
    <location>
        <begin position="1"/>
        <end position="22"/>
    </location>
</feature>
<keyword evidence="10" id="KW-0482">Metalloprotease</keyword>
<comment type="caution">
    <text evidence="20">The sequence shown here is derived from an EMBL/GenBank/DDBJ whole genome shotgun (WGS) entry which is preliminary data.</text>
</comment>